<protein>
    <submittedName>
        <fullName evidence="1">Uncharacterized protein</fullName>
    </submittedName>
</protein>
<comment type="caution">
    <text evidence="1">The sequence shown here is derived from an EMBL/GenBank/DDBJ whole genome shotgun (WGS) entry which is preliminary data.</text>
</comment>
<dbReference type="Proteomes" id="UP000192671">
    <property type="component" value="Unassembled WGS sequence"/>
</dbReference>
<name>A0A1X0U226_9BACT</name>
<dbReference type="EMBL" id="LVWL01000020">
    <property type="protein sequence ID" value="ORI07416.1"/>
    <property type="molecule type" value="Genomic_DNA"/>
</dbReference>
<gene>
    <name evidence="1" type="ORF">A3835_07630</name>
</gene>
<proteinExistence type="predicted"/>
<sequence>MNYEAFLQRLKVSVRGDIKLPDFEELKSLVEETAADISRAVTPLEMIEIDHRNFGIEYHIDKRRFVRKFNTPKNENDRVDFLDESLLKALIYGVAKKRAHAEFYAKYHKFYLQNLCEYELNNFDENSYNLTEALRIKGWLKPYKIDYALDPYYSWDENFIKRLDYYMANIVYGQIDNYEHPEKFLNSNELGYRNFIYQFIAYQNGEHAGREDLRALDRLMSKKILGE</sequence>
<reference evidence="1 2" key="1">
    <citation type="journal article" date="2017" name="Gene Rep">
        <title>The ribosomal RNA operon (rrn) of Campylobacter concisus supports molecular typing to genomospecies level.</title>
        <authorList>
            <person name="Huq M."/>
            <person name="Van T.T.H."/>
            <person name="Gurtler V."/>
            <person name="Elshagmani E."/>
            <person name="Allemailem K.S."/>
            <person name="Smooker P.M."/>
            <person name="Istivan T.S."/>
        </authorList>
    </citation>
    <scope>NUCLEOTIDE SEQUENCE [LARGE SCALE GENOMIC DNA]</scope>
    <source>
        <strain evidence="1 2">RCH 26</strain>
    </source>
</reference>
<evidence type="ECO:0000313" key="1">
    <source>
        <dbReference type="EMBL" id="ORI07416.1"/>
    </source>
</evidence>
<organism evidence="1 2">
    <name type="scientific">Campylobacter concisus</name>
    <dbReference type="NCBI Taxonomy" id="199"/>
    <lineage>
        <taxon>Bacteria</taxon>
        <taxon>Pseudomonadati</taxon>
        <taxon>Campylobacterota</taxon>
        <taxon>Epsilonproteobacteria</taxon>
        <taxon>Campylobacterales</taxon>
        <taxon>Campylobacteraceae</taxon>
        <taxon>Campylobacter</taxon>
    </lineage>
</organism>
<evidence type="ECO:0000313" key="2">
    <source>
        <dbReference type="Proteomes" id="UP000192671"/>
    </source>
</evidence>
<accession>A0A1X0U226</accession>
<dbReference type="AlphaFoldDB" id="A0A1X0U226"/>